<evidence type="ECO:0000313" key="2">
    <source>
        <dbReference type="Proteomes" id="UP000000768"/>
    </source>
</evidence>
<accession>A0A1B6QBE3</accession>
<dbReference type="Proteomes" id="UP000000768">
    <property type="component" value="Chromosome 2"/>
</dbReference>
<name>A0A1B6QBE3_SORBI</name>
<dbReference type="EMBL" id="CM000761">
    <property type="protein sequence ID" value="KXG35242.1"/>
    <property type="molecule type" value="Genomic_DNA"/>
</dbReference>
<gene>
    <name evidence="1" type="ORF">SORBI_3002G149000</name>
</gene>
<protein>
    <submittedName>
        <fullName evidence="1">Uncharacterized protein</fullName>
    </submittedName>
</protein>
<dbReference type="STRING" id="4558.A0A1B6QBE3"/>
<dbReference type="Gramene" id="KXG35242">
    <property type="protein sequence ID" value="KXG35242"/>
    <property type="gene ID" value="SORBI_3002G149000"/>
</dbReference>
<reference evidence="2" key="2">
    <citation type="journal article" date="2018" name="Plant J.">
        <title>The Sorghum bicolor reference genome: improved assembly, gene annotations, a transcriptome atlas, and signatures of genome organization.</title>
        <authorList>
            <person name="McCormick R.F."/>
            <person name="Truong S.K."/>
            <person name="Sreedasyam A."/>
            <person name="Jenkins J."/>
            <person name="Shu S."/>
            <person name="Sims D."/>
            <person name="Kennedy M."/>
            <person name="Amirebrahimi M."/>
            <person name="Weers B.D."/>
            <person name="McKinley B."/>
            <person name="Mattison A."/>
            <person name="Morishige D.T."/>
            <person name="Grimwood J."/>
            <person name="Schmutz J."/>
            <person name="Mullet J.E."/>
        </authorList>
    </citation>
    <scope>NUCLEOTIDE SEQUENCE [LARGE SCALE GENOMIC DNA]</scope>
    <source>
        <strain evidence="2">cv. BTx623</strain>
    </source>
</reference>
<organism evidence="1 2">
    <name type="scientific">Sorghum bicolor</name>
    <name type="common">Sorghum</name>
    <name type="synonym">Sorghum vulgare</name>
    <dbReference type="NCBI Taxonomy" id="4558"/>
    <lineage>
        <taxon>Eukaryota</taxon>
        <taxon>Viridiplantae</taxon>
        <taxon>Streptophyta</taxon>
        <taxon>Embryophyta</taxon>
        <taxon>Tracheophyta</taxon>
        <taxon>Spermatophyta</taxon>
        <taxon>Magnoliopsida</taxon>
        <taxon>Liliopsida</taxon>
        <taxon>Poales</taxon>
        <taxon>Poaceae</taxon>
        <taxon>PACMAD clade</taxon>
        <taxon>Panicoideae</taxon>
        <taxon>Andropogonodae</taxon>
        <taxon>Andropogoneae</taxon>
        <taxon>Sorghinae</taxon>
        <taxon>Sorghum</taxon>
    </lineage>
</organism>
<keyword evidence="2" id="KW-1185">Reference proteome</keyword>
<dbReference type="InParanoid" id="A0A1B6QBE3"/>
<proteinExistence type="predicted"/>
<evidence type="ECO:0000313" key="1">
    <source>
        <dbReference type="EMBL" id="KXG35242.1"/>
    </source>
</evidence>
<dbReference type="AlphaFoldDB" id="A0A1B6QBE3"/>
<sequence length="60" mass="6595">MSLIRSEHGFNTTCITKLFPTRSHTVVAQEGTKISEVSQERTCVGVADGRYDLANNRLGV</sequence>
<reference evidence="1 2" key="1">
    <citation type="journal article" date="2009" name="Nature">
        <title>The Sorghum bicolor genome and the diversification of grasses.</title>
        <authorList>
            <person name="Paterson A.H."/>
            <person name="Bowers J.E."/>
            <person name="Bruggmann R."/>
            <person name="Dubchak I."/>
            <person name="Grimwood J."/>
            <person name="Gundlach H."/>
            <person name="Haberer G."/>
            <person name="Hellsten U."/>
            <person name="Mitros T."/>
            <person name="Poliakov A."/>
            <person name="Schmutz J."/>
            <person name="Spannagl M."/>
            <person name="Tang H."/>
            <person name="Wang X."/>
            <person name="Wicker T."/>
            <person name="Bharti A.K."/>
            <person name="Chapman J."/>
            <person name="Feltus F.A."/>
            <person name="Gowik U."/>
            <person name="Grigoriev I.V."/>
            <person name="Lyons E."/>
            <person name="Maher C.A."/>
            <person name="Martis M."/>
            <person name="Narechania A."/>
            <person name="Otillar R.P."/>
            <person name="Penning B.W."/>
            <person name="Salamov A.A."/>
            <person name="Wang Y."/>
            <person name="Zhang L."/>
            <person name="Carpita N.C."/>
            <person name="Freeling M."/>
            <person name="Gingle A.R."/>
            <person name="Hash C.T."/>
            <person name="Keller B."/>
            <person name="Klein P."/>
            <person name="Kresovich S."/>
            <person name="McCann M.C."/>
            <person name="Ming R."/>
            <person name="Peterson D.G."/>
            <person name="Mehboob-ur-Rahman"/>
            <person name="Ware D."/>
            <person name="Westhoff P."/>
            <person name="Mayer K.F."/>
            <person name="Messing J."/>
            <person name="Rokhsar D.S."/>
        </authorList>
    </citation>
    <scope>NUCLEOTIDE SEQUENCE [LARGE SCALE GENOMIC DNA]</scope>
    <source>
        <strain evidence="2">cv. BTx623</strain>
    </source>
</reference>